<reference evidence="2" key="1">
    <citation type="submission" date="2022-10" db="EMBL/GenBank/DDBJ databases">
        <title>Hoeflea sp. G2-23, isolated from marine algae.</title>
        <authorList>
            <person name="Kristyanto S."/>
            <person name="Kim J.M."/>
            <person name="Jeon C.O."/>
        </authorList>
    </citation>
    <scope>NUCLEOTIDE SEQUENCE</scope>
    <source>
        <strain evidence="2">G2-23</strain>
    </source>
</reference>
<evidence type="ECO:0000313" key="3">
    <source>
        <dbReference type="Proteomes" id="UP001073227"/>
    </source>
</evidence>
<dbReference type="SUPFAM" id="SSF55729">
    <property type="entry name" value="Acyl-CoA N-acyltransferases (Nat)"/>
    <property type="match status" value="1"/>
</dbReference>
<dbReference type="EMBL" id="JAOVZR010000001">
    <property type="protein sequence ID" value="MCY0149487.1"/>
    <property type="molecule type" value="Genomic_DNA"/>
</dbReference>
<evidence type="ECO:0000313" key="2">
    <source>
        <dbReference type="EMBL" id="MCY0149487.1"/>
    </source>
</evidence>
<dbReference type="Pfam" id="PF13302">
    <property type="entry name" value="Acetyltransf_3"/>
    <property type="match status" value="1"/>
</dbReference>
<dbReference type="InterPro" id="IPR016181">
    <property type="entry name" value="Acyl_CoA_acyltransferase"/>
</dbReference>
<comment type="caution">
    <text evidence="2">The sequence shown here is derived from an EMBL/GenBank/DDBJ whole genome shotgun (WGS) entry which is preliminary data.</text>
</comment>
<dbReference type="Gene3D" id="3.40.630.30">
    <property type="match status" value="1"/>
</dbReference>
<keyword evidence="3" id="KW-1185">Reference proteome</keyword>
<feature type="domain" description="N-acetyltransferase" evidence="1">
    <location>
        <begin position="13"/>
        <end position="89"/>
    </location>
</feature>
<organism evidence="2 3">
    <name type="scientific">Hoeflea algicola</name>
    <dbReference type="NCBI Taxonomy" id="2983763"/>
    <lineage>
        <taxon>Bacteria</taxon>
        <taxon>Pseudomonadati</taxon>
        <taxon>Pseudomonadota</taxon>
        <taxon>Alphaproteobacteria</taxon>
        <taxon>Hyphomicrobiales</taxon>
        <taxon>Rhizobiaceae</taxon>
        <taxon>Hoeflea</taxon>
    </lineage>
</organism>
<dbReference type="RefSeq" id="WP_267656238.1">
    <property type="nucleotide sequence ID" value="NZ_JAOVZR010000001.1"/>
</dbReference>
<name>A0ABT3ZCF6_9HYPH</name>
<sequence length="92" mass="10104">MHLPEPLRMPDGANQAESWVAARQAESFLYAVREANTAAIVGLMILADTSEFDATVTLRLGYLFGQFAWGHGYATELVKGLVQELDQFGWSG</sequence>
<proteinExistence type="predicted"/>
<protein>
    <submittedName>
        <fullName evidence="2">GNAT family N-acetyltransferase</fullName>
    </submittedName>
</protein>
<evidence type="ECO:0000259" key="1">
    <source>
        <dbReference type="Pfam" id="PF13302"/>
    </source>
</evidence>
<dbReference type="Proteomes" id="UP001073227">
    <property type="component" value="Unassembled WGS sequence"/>
</dbReference>
<dbReference type="InterPro" id="IPR000182">
    <property type="entry name" value="GNAT_dom"/>
</dbReference>
<gene>
    <name evidence="2" type="ORF">OEG84_17675</name>
</gene>
<accession>A0ABT3ZCF6</accession>